<organism evidence="1">
    <name type="scientific">marine sediment metagenome</name>
    <dbReference type="NCBI Taxonomy" id="412755"/>
    <lineage>
        <taxon>unclassified sequences</taxon>
        <taxon>metagenomes</taxon>
        <taxon>ecological metagenomes</taxon>
    </lineage>
</organism>
<dbReference type="SUPFAM" id="SSF52467">
    <property type="entry name" value="DHS-like NAD/FAD-binding domain"/>
    <property type="match status" value="1"/>
</dbReference>
<dbReference type="InterPro" id="IPR011990">
    <property type="entry name" value="TPR-like_helical_dom_sf"/>
</dbReference>
<dbReference type="AlphaFoldDB" id="A0A0F9P2U3"/>
<dbReference type="Pfam" id="PF13424">
    <property type="entry name" value="TPR_12"/>
    <property type="match status" value="4"/>
</dbReference>
<dbReference type="PROSITE" id="PS50005">
    <property type="entry name" value="TPR"/>
    <property type="match status" value="5"/>
</dbReference>
<sequence length="782" mass="87727">MKKVNFDIKELLINDPLTFLVGAGCSINSPSSLPAGRAMMDAIIEHVSTKQDCKKLVNLSELRFESLVEIVRDNVDPTLKTIDYYAECDKPNLIHYFLAKMIEKGNFVMTTNFDLLIEHAMINSGIPSKDIRIAITREDFEILKNPKKLYEEGQKTLYKIHGSTKNLLTNESTKASLIATIQAFGSNKQGQNVFQVEPFKRELFDNISKGRTLIVMGYSGSDDFDVVPTLKVLHELKSVIWIDHITSDDSKIYEVEGSGVGSGKKVDQILIDIKDKTNIPHVYKVEMNTSEFAKLVSSSGYSISNVNFNLTPQAWLKENVKVEDESIRFLIPQQIYHDYNLYEDSLRCARQLLKFAKKTRNSTLEVRAMILEGKVLDSSGKHTDAIKIFKNALSQAKSLGNEEWIAAALNNIAIVFNSQTSYSEALNYFKQALQLFESQGSLNEQGIVLRNIGSILKNLNQNSEALDYSLKALRISETLGKLSDKGDLLMIIGMIEVSMGKIEDAIKHFEESLMINDQLHDYDGKMGSLNVLGDLMMKLGDFNQASIYLQNALTISKTIKDSSGEASTLNNLGMLHTKLSNFAEATNFLNQAQKIAKNCGDTIAEANSSANIGLVYYYQGQMDKALKIWENTLKIYEKSGYEFGKANIYINMGDVYYQKQKYKKSSQVLEEALKIGRKSHDLAIQTNSLQKLGMILQDQKDYKGATELYTQSLQICQEIGDLVGIATLTNNLGTIDFYAKNFTSALEKYDEAYNLLTQIGLGNSPLAQTILKNIEHLNQIRK</sequence>
<accession>A0A0F9P2U3</accession>
<protein>
    <submittedName>
        <fullName evidence="1">Uncharacterized protein</fullName>
    </submittedName>
</protein>
<dbReference type="PANTHER" id="PTHR10098:SF108">
    <property type="entry name" value="TETRATRICOPEPTIDE REPEAT PROTEIN 28"/>
    <property type="match status" value="1"/>
</dbReference>
<reference evidence="1" key="1">
    <citation type="journal article" date="2015" name="Nature">
        <title>Complex archaea that bridge the gap between prokaryotes and eukaryotes.</title>
        <authorList>
            <person name="Spang A."/>
            <person name="Saw J.H."/>
            <person name="Jorgensen S.L."/>
            <person name="Zaremba-Niedzwiedzka K."/>
            <person name="Martijn J."/>
            <person name="Lind A.E."/>
            <person name="van Eijk R."/>
            <person name="Schleper C."/>
            <person name="Guy L."/>
            <person name="Ettema T.J."/>
        </authorList>
    </citation>
    <scope>NUCLEOTIDE SEQUENCE</scope>
</reference>
<dbReference type="SUPFAM" id="SSF48452">
    <property type="entry name" value="TPR-like"/>
    <property type="match status" value="3"/>
</dbReference>
<dbReference type="EMBL" id="LAZR01006013">
    <property type="protein sequence ID" value="KKM95395.1"/>
    <property type="molecule type" value="Genomic_DNA"/>
</dbReference>
<proteinExistence type="predicted"/>
<dbReference type="Pfam" id="PF13289">
    <property type="entry name" value="SIR2_2"/>
    <property type="match status" value="1"/>
</dbReference>
<dbReference type="Pfam" id="PF13181">
    <property type="entry name" value="TPR_8"/>
    <property type="match status" value="2"/>
</dbReference>
<gene>
    <name evidence="1" type="ORF">LCGC14_1188680</name>
</gene>
<dbReference type="Gene3D" id="3.40.50.1220">
    <property type="entry name" value="TPP-binding domain"/>
    <property type="match status" value="1"/>
</dbReference>
<dbReference type="Gene3D" id="1.25.40.10">
    <property type="entry name" value="Tetratricopeptide repeat domain"/>
    <property type="match status" value="2"/>
</dbReference>
<name>A0A0F9P2U3_9ZZZZ</name>
<dbReference type="InterPro" id="IPR029035">
    <property type="entry name" value="DHS-like_NAD/FAD-binding_dom"/>
</dbReference>
<dbReference type="SMART" id="SM00028">
    <property type="entry name" value="TPR"/>
    <property type="match status" value="10"/>
</dbReference>
<dbReference type="PANTHER" id="PTHR10098">
    <property type="entry name" value="RAPSYN-RELATED"/>
    <property type="match status" value="1"/>
</dbReference>
<comment type="caution">
    <text evidence="1">The sequence shown here is derived from an EMBL/GenBank/DDBJ whole genome shotgun (WGS) entry which is preliminary data.</text>
</comment>
<evidence type="ECO:0000313" key="1">
    <source>
        <dbReference type="EMBL" id="KKM95395.1"/>
    </source>
</evidence>
<dbReference type="InterPro" id="IPR019734">
    <property type="entry name" value="TPR_rpt"/>
</dbReference>